<dbReference type="Pfam" id="PF00931">
    <property type="entry name" value="NB-ARC"/>
    <property type="match status" value="1"/>
</dbReference>
<evidence type="ECO:0000313" key="3">
    <source>
        <dbReference type="EMBL" id="WKA00485.1"/>
    </source>
</evidence>
<evidence type="ECO:0000259" key="2">
    <source>
        <dbReference type="Pfam" id="PF00931"/>
    </source>
</evidence>
<dbReference type="SUPFAM" id="SSF52540">
    <property type="entry name" value="P-loop containing nucleoside triphosphate hydrolases"/>
    <property type="match status" value="1"/>
</dbReference>
<dbReference type="Proteomes" id="UP001227230">
    <property type="component" value="Chromosome 12"/>
</dbReference>
<keyword evidence="4" id="KW-1185">Reference proteome</keyword>
<organism evidence="3 4">
    <name type="scientific">Vitis vinifera</name>
    <name type="common">Grape</name>
    <dbReference type="NCBI Taxonomy" id="29760"/>
    <lineage>
        <taxon>Eukaryota</taxon>
        <taxon>Viridiplantae</taxon>
        <taxon>Streptophyta</taxon>
        <taxon>Embryophyta</taxon>
        <taxon>Tracheophyta</taxon>
        <taxon>Spermatophyta</taxon>
        <taxon>Magnoliopsida</taxon>
        <taxon>eudicotyledons</taxon>
        <taxon>Gunneridae</taxon>
        <taxon>Pentapetalae</taxon>
        <taxon>rosids</taxon>
        <taxon>Vitales</taxon>
        <taxon>Vitaceae</taxon>
        <taxon>Viteae</taxon>
        <taxon>Vitis</taxon>
    </lineage>
</organism>
<dbReference type="Gene3D" id="1.10.8.430">
    <property type="entry name" value="Helical domain of apoptotic protease-activating factors"/>
    <property type="match status" value="1"/>
</dbReference>
<proteinExistence type="predicted"/>
<name>A0ABY9CZ91_VITVI</name>
<reference evidence="3 4" key="1">
    <citation type="journal article" date="2023" name="Hortic Res">
        <title>The complete reference genome for grapevine (Vitis vinifera L.) genetics and breeding.</title>
        <authorList>
            <person name="Shi X."/>
            <person name="Cao S."/>
            <person name="Wang X."/>
            <person name="Huang S."/>
            <person name="Wang Y."/>
            <person name="Liu Z."/>
            <person name="Liu W."/>
            <person name="Leng X."/>
            <person name="Peng Y."/>
            <person name="Wang N."/>
            <person name="Wang Y."/>
            <person name="Ma Z."/>
            <person name="Xu X."/>
            <person name="Zhang F."/>
            <person name="Xue H."/>
            <person name="Zhong H."/>
            <person name="Wang Y."/>
            <person name="Zhang K."/>
            <person name="Velt A."/>
            <person name="Avia K."/>
            <person name="Holtgrawe D."/>
            <person name="Grimplet J."/>
            <person name="Matus J.T."/>
            <person name="Ware D."/>
            <person name="Wu X."/>
            <person name="Wang H."/>
            <person name="Liu C."/>
            <person name="Fang Y."/>
            <person name="Rustenholz C."/>
            <person name="Cheng Z."/>
            <person name="Xiao H."/>
            <person name="Zhou Y."/>
        </authorList>
    </citation>
    <scope>NUCLEOTIDE SEQUENCE [LARGE SCALE GENOMIC DNA]</scope>
    <source>
        <strain evidence="4">cv. Pinot noir / PN40024</strain>
        <tissue evidence="3">Leaf</tissue>
    </source>
</reference>
<dbReference type="EMBL" id="CP126659">
    <property type="protein sequence ID" value="WKA00485.1"/>
    <property type="molecule type" value="Genomic_DNA"/>
</dbReference>
<dbReference type="PANTHER" id="PTHR36766:SF64">
    <property type="entry name" value="OS12G0206100 PROTEIN"/>
    <property type="match status" value="1"/>
</dbReference>
<gene>
    <name evidence="3" type="ORF">VitviT2T_018834</name>
</gene>
<evidence type="ECO:0000313" key="4">
    <source>
        <dbReference type="Proteomes" id="UP001227230"/>
    </source>
</evidence>
<sequence length="121" mass="13900">MENDWGTFEELQGMKYLILLDEVCHIIDPDKIIMGIQNNQNDFKVIIASRYHRVCYDMGLHELSLVEGLSPDDAWNMFQATVGHLLSFPSIESIAKEVVKECDGSRLLIDKVARTFRKKGR</sequence>
<dbReference type="InterPro" id="IPR002182">
    <property type="entry name" value="NB-ARC"/>
</dbReference>
<dbReference type="InterPro" id="IPR042197">
    <property type="entry name" value="Apaf_helical"/>
</dbReference>
<accession>A0ABY9CZ91</accession>
<evidence type="ECO:0000256" key="1">
    <source>
        <dbReference type="ARBA" id="ARBA00022821"/>
    </source>
</evidence>
<feature type="domain" description="NB-ARC" evidence="2">
    <location>
        <begin position="10"/>
        <end position="84"/>
    </location>
</feature>
<protein>
    <recommendedName>
        <fullName evidence="2">NB-ARC domain-containing protein</fullName>
    </recommendedName>
</protein>
<dbReference type="InterPro" id="IPR027417">
    <property type="entry name" value="P-loop_NTPase"/>
</dbReference>
<keyword evidence="1" id="KW-0611">Plant defense</keyword>
<dbReference type="PANTHER" id="PTHR36766">
    <property type="entry name" value="PLANT BROAD-SPECTRUM MILDEW RESISTANCE PROTEIN RPW8"/>
    <property type="match status" value="1"/>
</dbReference>